<name>A0A8B8BAA4_CRAVI</name>
<feature type="domain" description="Fibronectin type-III" evidence="6">
    <location>
        <begin position="334"/>
        <end position="443"/>
    </location>
</feature>
<dbReference type="RefSeq" id="XP_022300356.1">
    <property type="nucleotide sequence ID" value="XM_022444648.1"/>
</dbReference>
<dbReference type="InterPro" id="IPR003961">
    <property type="entry name" value="FN3_dom"/>
</dbReference>
<dbReference type="GeneID" id="111108642"/>
<dbReference type="KEGG" id="cvn:111108642"/>
<keyword evidence="4" id="KW-0732">Signal</keyword>
<dbReference type="InterPro" id="IPR007110">
    <property type="entry name" value="Ig-like_dom"/>
</dbReference>
<dbReference type="PROSITE" id="PS50853">
    <property type="entry name" value="FN3"/>
    <property type="match status" value="4"/>
</dbReference>
<dbReference type="GO" id="GO:0098609">
    <property type="term" value="P:cell-cell adhesion"/>
    <property type="evidence" value="ECO:0007669"/>
    <property type="project" value="TreeGrafter"/>
</dbReference>
<dbReference type="SMART" id="SM00060">
    <property type="entry name" value="FN3"/>
    <property type="match status" value="3"/>
</dbReference>
<dbReference type="InterPro" id="IPR036179">
    <property type="entry name" value="Ig-like_dom_sf"/>
</dbReference>
<evidence type="ECO:0000256" key="4">
    <source>
        <dbReference type="SAM" id="SignalP"/>
    </source>
</evidence>
<dbReference type="PANTHER" id="PTHR44170:SF6">
    <property type="entry name" value="CONTACTIN"/>
    <property type="match status" value="1"/>
</dbReference>
<dbReference type="PROSITE" id="PS50835">
    <property type="entry name" value="IG_LIKE"/>
    <property type="match status" value="1"/>
</dbReference>
<dbReference type="GO" id="GO:0007411">
    <property type="term" value="P:axon guidance"/>
    <property type="evidence" value="ECO:0007669"/>
    <property type="project" value="TreeGrafter"/>
</dbReference>
<dbReference type="CDD" id="cd00063">
    <property type="entry name" value="FN3"/>
    <property type="match status" value="4"/>
</dbReference>
<dbReference type="RefSeq" id="XP_022300355.1">
    <property type="nucleotide sequence ID" value="XM_022444647.1"/>
</dbReference>
<dbReference type="RefSeq" id="XP_022300352.1">
    <property type="nucleotide sequence ID" value="XM_022444644.1"/>
</dbReference>
<protein>
    <submittedName>
        <fullName evidence="8 9">Neuroglian-like</fullName>
    </submittedName>
</protein>
<dbReference type="InterPro" id="IPR013783">
    <property type="entry name" value="Ig-like_fold"/>
</dbReference>
<evidence type="ECO:0000256" key="3">
    <source>
        <dbReference type="SAM" id="MobiDB-lite"/>
    </source>
</evidence>
<feature type="region of interest" description="Disordered" evidence="3">
    <location>
        <begin position="215"/>
        <end position="239"/>
    </location>
</feature>
<evidence type="ECO:0000313" key="9">
    <source>
        <dbReference type="RefSeq" id="XP_022300353.1"/>
    </source>
</evidence>
<evidence type="ECO:0000313" key="7">
    <source>
        <dbReference type="Proteomes" id="UP000694844"/>
    </source>
</evidence>
<dbReference type="GO" id="GO:0005886">
    <property type="term" value="C:plasma membrane"/>
    <property type="evidence" value="ECO:0007669"/>
    <property type="project" value="TreeGrafter"/>
</dbReference>
<feature type="domain" description="Ig-like" evidence="5">
    <location>
        <begin position="25"/>
        <end position="122"/>
    </location>
</feature>
<gene>
    <name evidence="8 9 10 11 12" type="primary">LOC111108642</name>
</gene>
<sequence length="586" mass="66931">MKLAEYFYLDFTLLWCWLCYFAQGDQIKILDTLVDQTVRKGHTVSFKCSIGFNDGKAEEENIRVRWKHNGEILDHRSDRYKLADSGQTLILREVDYQDAGLYTCVASVRGQAEREKSSARLEVRGTPDPPQEVEISSCGPKRVELIWRDGWDGGEPITEYLIQFNTSDNPFYWNSADEEIEYLDKKSKTAFITLSPWGWYSFRVMAKNSLGYSEPSLPTKTECNTPPERPTSNPVNVKTKTDKKGKLIITWDPMTRMQHNAPSFGYLVRWRKKGSTFWNKREILNPNENQFEEDVNDVYGLYDVQVQAINSHGPSFQPVFTIRGHSGEGEPLIHPRDFRVDPSIHSHPHEAHFIWESVDPRDERIMGKFRGYKLQYWKSSEGRRNKMEVSILIDLDSADFHHDVRASILDLPANTAFRAQVSVMNGHYTGPPSDTIDFKTSEGVPGPVRNLQLEEVEGYHAVLKWDPPDEPNGLLLGYNLGYQKVHDETGGEIRALEPKIYNPSHTSAKITGLQPNNHYRFFVWARTSSGQGDKKTVEVLTKGPANSQMASIHQSGINLASHDIGVNFRILMTLALSWTLANFVFH</sequence>
<dbReference type="InterPro" id="IPR036116">
    <property type="entry name" value="FN3_sf"/>
</dbReference>
<dbReference type="Pfam" id="PF07679">
    <property type="entry name" value="I-set"/>
    <property type="match status" value="1"/>
</dbReference>
<dbReference type="SMART" id="SM00408">
    <property type="entry name" value="IGc2"/>
    <property type="match status" value="1"/>
</dbReference>
<feature type="domain" description="Fibronectin type-III" evidence="6">
    <location>
        <begin position="129"/>
        <end position="228"/>
    </location>
</feature>
<feature type="signal peptide" evidence="4">
    <location>
        <begin position="1"/>
        <end position="24"/>
    </location>
</feature>
<dbReference type="RefSeq" id="XP_022300354.1">
    <property type="nucleotide sequence ID" value="XM_022444646.1"/>
</dbReference>
<dbReference type="Pfam" id="PF00041">
    <property type="entry name" value="fn3"/>
    <property type="match status" value="2"/>
</dbReference>
<dbReference type="AlphaFoldDB" id="A0A8B8BAA4"/>
<evidence type="ECO:0000259" key="6">
    <source>
        <dbReference type="PROSITE" id="PS50853"/>
    </source>
</evidence>
<feature type="domain" description="Fibronectin type-III" evidence="6">
    <location>
        <begin position="230"/>
        <end position="329"/>
    </location>
</feature>
<dbReference type="PANTHER" id="PTHR44170">
    <property type="entry name" value="PROTEIN SIDEKICK"/>
    <property type="match status" value="1"/>
</dbReference>
<evidence type="ECO:0000313" key="8">
    <source>
        <dbReference type="RefSeq" id="XP_022300352.1"/>
    </source>
</evidence>
<evidence type="ECO:0000313" key="11">
    <source>
        <dbReference type="RefSeq" id="XP_022300355.1"/>
    </source>
</evidence>
<keyword evidence="2" id="KW-1015">Disulfide bond</keyword>
<dbReference type="PRINTS" id="PR00014">
    <property type="entry name" value="FNTYPEIII"/>
</dbReference>
<dbReference type="InterPro" id="IPR003598">
    <property type="entry name" value="Ig_sub2"/>
</dbReference>
<feature type="chain" id="PRO_5044665999" evidence="4">
    <location>
        <begin position="25"/>
        <end position="586"/>
    </location>
</feature>
<dbReference type="RefSeq" id="XP_022300353.1">
    <property type="nucleotide sequence ID" value="XM_022444645.1"/>
</dbReference>
<evidence type="ECO:0000259" key="5">
    <source>
        <dbReference type="PROSITE" id="PS50835"/>
    </source>
</evidence>
<dbReference type="SUPFAM" id="SSF48726">
    <property type="entry name" value="Immunoglobulin"/>
    <property type="match status" value="1"/>
</dbReference>
<evidence type="ECO:0000313" key="12">
    <source>
        <dbReference type="RefSeq" id="XP_022300356.1"/>
    </source>
</evidence>
<dbReference type="Proteomes" id="UP000694844">
    <property type="component" value="Chromosome 8"/>
</dbReference>
<dbReference type="SMART" id="SM00409">
    <property type="entry name" value="IG"/>
    <property type="match status" value="1"/>
</dbReference>
<dbReference type="OrthoDB" id="6244967at2759"/>
<dbReference type="InterPro" id="IPR003599">
    <property type="entry name" value="Ig_sub"/>
</dbReference>
<dbReference type="SUPFAM" id="SSF49265">
    <property type="entry name" value="Fibronectin type III"/>
    <property type="match status" value="2"/>
</dbReference>
<proteinExistence type="predicted"/>
<feature type="domain" description="Fibronectin type-III" evidence="6">
    <location>
        <begin position="447"/>
        <end position="545"/>
    </location>
</feature>
<keyword evidence="1" id="KW-0677">Repeat</keyword>
<evidence type="ECO:0000256" key="1">
    <source>
        <dbReference type="ARBA" id="ARBA00022737"/>
    </source>
</evidence>
<evidence type="ECO:0000313" key="10">
    <source>
        <dbReference type="RefSeq" id="XP_022300354.1"/>
    </source>
</evidence>
<reference evidence="8 9" key="1">
    <citation type="submission" date="2025-04" db="UniProtKB">
        <authorList>
            <consortium name="RefSeq"/>
        </authorList>
    </citation>
    <scope>IDENTIFICATION</scope>
    <source>
        <tissue evidence="8 9">Whole sample</tissue>
    </source>
</reference>
<dbReference type="FunFam" id="2.60.40.10:FF:000035">
    <property type="entry name" value="Contactin 1"/>
    <property type="match status" value="1"/>
</dbReference>
<evidence type="ECO:0000256" key="2">
    <source>
        <dbReference type="ARBA" id="ARBA00023157"/>
    </source>
</evidence>
<dbReference type="InterPro" id="IPR013098">
    <property type="entry name" value="Ig_I-set"/>
</dbReference>
<dbReference type="Gene3D" id="2.60.40.10">
    <property type="entry name" value="Immunoglobulins"/>
    <property type="match status" value="5"/>
</dbReference>
<feature type="compositionally biased region" description="Polar residues" evidence="3">
    <location>
        <begin position="216"/>
        <end position="238"/>
    </location>
</feature>
<organism evidence="7 11">
    <name type="scientific">Crassostrea virginica</name>
    <name type="common">Eastern oyster</name>
    <dbReference type="NCBI Taxonomy" id="6565"/>
    <lineage>
        <taxon>Eukaryota</taxon>
        <taxon>Metazoa</taxon>
        <taxon>Spiralia</taxon>
        <taxon>Lophotrochozoa</taxon>
        <taxon>Mollusca</taxon>
        <taxon>Bivalvia</taxon>
        <taxon>Autobranchia</taxon>
        <taxon>Pteriomorphia</taxon>
        <taxon>Ostreida</taxon>
        <taxon>Ostreoidea</taxon>
        <taxon>Ostreidae</taxon>
        <taxon>Crassostrea</taxon>
    </lineage>
</organism>
<keyword evidence="7" id="KW-1185">Reference proteome</keyword>
<accession>A0A8B8BAA4</accession>
<dbReference type="GO" id="GO:0030424">
    <property type="term" value="C:axon"/>
    <property type="evidence" value="ECO:0007669"/>
    <property type="project" value="TreeGrafter"/>
</dbReference>